<comment type="caution">
    <text evidence="1">The sequence shown here is derived from an EMBL/GenBank/DDBJ whole genome shotgun (WGS) entry which is preliminary data.</text>
</comment>
<keyword evidence="2" id="KW-1185">Reference proteome</keyword>
<accession>A0ABW1SFJ9</accession>
<dbReference type="InterPro" id="IPR038765">
    <property type="entry name" value="Papain-like_cys_pep_sf"/>
</dbReference>
<dbReference type="SUPFAM" id="SSF54001">
    <property type="entry name" value="Cysteine proteinases"/>
    <property type="match status" value="1"/>
</dbReference>
<evidence type="ECO:0000313" key="1">
    <source>
        <dbReference type="EMBL" id="MFC6200310.1"/>
    </source>
</evidence>
<dbReference type="EMBL" id="JBHSSE010000001">
    <property type="protein sequence ID" value="MFC6200310.1"/>
    <property type="molecule type" value="Genomic_DNA"/>
</dbReference>
<gene>
    <name evidence="1" type="ORF">ACFP1L_00200</name>
</gene>
<reference evidence="2" key="1">
    <citation type="journal article" date="2019" name="Int. J. Syst. Evol. Microbiol.">
        <title>The Global Catalogue of Microorganisms (GCM) 10K type strain sequencing project: providing services to taxonomists for standard genome sequencing and annotation.</title>
        <authorList>
            <consortium name="The Broad Institute Genomics Platform"/>
            <consortium name="The Broad Institute Genome Sequencing Center for Infectious Disease"/>
            <person name="Wu L."/>
            <person name="Ma J."/>
        </authorList>
    </citation>
    <scope>NUCLEOTIDE SEQUENCE [LARGE SCALE GENOMIC DNA]</scope>
    <source>
        <strain evidence="2">CCM 8930</strain>
    </source>
</reference>
<sequence>MTIHYHRTLVYATSLMAFFLAIFFVDASANSITEENIDSAYEQGILSGKINPSTYSKSAFQYTYEQGLGLYTQQRDSLVNISYDDWLNNVNYGAMPDGSGVDPNSVKIEPRSATGNIERFVKDIRKGDIIIVNSAGFGHAAIATTNNWIIEMSGGGNIINWTKTGIPDNNHQFRTRDWAKNHIKNWIEIWRPRNGIGSSAATYADATFWSSTHGTKKNRHITYGIVAGPRTTNPNYCSKMVWQSFWFGTGNKNVATGTPAFITPKALPTYFYKSYAPYKVGRY</sequence>
<protein>
    <submittedName>
        <fullName evidence="1">Uncharacterized protein</fullName>
    </submittedName>
</protein>
<evidence type="ECO:0000313" key="2">
    <source>
        <dbReference type="Proteomes" id="UP001596171"/>
    </source>
</evidence>
<dbReference type="RefSeq" id="WP_223877496.1">
    <property type="nucleotide sequence ID" value="NZ_BJDI01000017.1"/>
</dbReference>
<proteinExistence type="predicted"/>
<name>A0ABW1SFJ9_9LACO</name>
<dbReference type="Proteomes" id="UP001596171">
    <property type="component" value="Unassembled WGS sequence"/>
</dbReference>
<organism evidence="1 2">
    <name type="scientific">Lactiplantibacillus nangangensis</name>
    <dbReference type="NCBI Taxonomy" id="2559917"/>
    <lineage>
        <taxon>Bacteria</taxon>
        <taxon>Bacillati</taxon>
        <taxon>Bacillota</taxon>
        <taxon>Bacilli</taxon>
        <taxon>Lactobacillales</taxon>
        <taxon>Lactobacillaceae</taxon>
        <taxon>Lactiplantibacillus</taxon>
    </lineage>
</organism>